<dbReference type="InterPro" id="IPR027417">
    <property type="entry name" value="P-loop_NTPase"/>
</dbReference>
<feature type="domain" description="Response regulatory" evidence="13">
    <location>
        <begin position="3"/>
        <end position="117"/>
    </location>
</feature>
<dbReference type="SUPFAM" id="SSF46689">
    <property type="entry name" value="Homeodomain-like"/>
    <property type="match status" value="1"/>
</dbReference>
<evidence type="ECO:0000256" key="1">
    <source>
        <dbReference type="ARBA" id="ARBA00004496"/>
    </source>
</evidence>
<accession>A0A7C3V3B1</accession>
<keyword evidence="6" id="KW-0902">Two-component regulatory system</keyword>
<evidence type="ECO:0000256" key="3">
    <source>
        <dbReference type="ARBA" id="ARBA00022553"/>
    </source>
</evidence>
<evidence type="ECO:0000256" key="10">
    <source>
        <dbReference type="ARBA" id="ARBA00023163"/>
    </source>
</evidence>
<dbReference type="PROSITE" id="PS00675">
    <property type="entry name" value="SIGMA54_INTERACT_1"/>
    <property type="match status" value="1"/>
</dbReference>
<dbReference type="InterPro" id="IPR002197">
    <property type="entry name" value="HTH_Fis"/>
</dbReference>
<evidence type="ECO:0000256" key="4">
    <source>
        <dbReference type="ARBA" id="ARBA00022741"/>
    </source>
</evidence>
<dbReference type="Pfam" id="PF25601">
    <property type="entry name" value="AAA_lid_14"/>
    <property type="match status" value="1"/>
</dbReference>
<dbReference type="FunFam" id="3.40.50.2300:FF:000018">
    <property type="entry name" value="DNA-binding transcriptional regulator NtrC"/>
    <property type="match status" value="1"/>
</dbReference>
<dbReference type="AlphaFoldDB" id="A0A7C3V3B1"/>
<dbReference type="Pfam" id="PF00072">
    <property type="entry name" value="Response_reg"/>
    <property type="match status" value="1"/>
</dbReference>
<name>A0A7C3V3B1_9BACT</name>
<dbReference type="GO" id="GO:0006355">
    <property type="term" value="P:regulation of DNA-templated transcription"/>
    <property type="evidence" value="ECO:0007669"/>
    <property type="project" value="InterPro"/>
</dbReference>
<protein>
    <submittedName>
        <fullName evidence="14">Sigma-54-dependent Fis family transcriptional regulator</fullName>
    </submittedName>
</protein>
<dbReference type="EMBL" id="DTMF01000189">
    <property type="protein sequence ID" value="HGF34222.1"/>
    <property type="molecule type" value="Genomic_DNA"/>
</dbReference>
<proteinExistence type="predicted"/>
<evidence type="ECO:0000256" key="8">
    <source>
        <dbReference type="ARBA" id="ARBA00023125"/>
    </source>
</evidence>
<dbReference type="Pfam" id="PF02954">
    <property type="entry name" value="HTH_8"/>
    <property type="match status" value="1"/>
</dbReference>
<dbReference type="PRINTS" id="PR01590">
    <property type="entry name" value="HTHFIS"/>
</dbReference>
<dbReference type="Gene3D" id="3.40.50.300">
    <property type="entry name" value="P-loop containing nucleotide triphosphate hydrolases"/>
    <property type="match status" value="1"/>
</dbReference>
<keyword evidence="7" id="KW-0805">Transcription regulation</keyword>
<dbReference type="Gene3D" id="3.40.50.2300">
    <property type="match status" value="1"/>
</dbReference>
<organism evidence="14">
    <name type="scientific">Desulfobacca acetoxidans</name>
    <dbReference type="NCBI Taxonomy" id="60893"/>
    <lineage>
        <taxon>Bacteria</taxon>
        <taxon>Pseudomonadati</taxon>
        <taxon>Thermodesulfobacteriota</taxon>
        <taxon>Desulfobaccia</taxon>
        <taxon>Desulfobaccales</taxon>
        <taxon>Desulfobaccaceae</taxon>
        <taxon>Desulfobacca</taxon>
    </lineage>
</organism>
<keyword evidence="8" id="KW-0238">DNA-binding</keyword>
<evidence type="ECO:0000256" key="7">
    <source>
        <dbReference type="ARBA" id="ARBA00023015"/>
    </source>
</evidence>
<dbReference type="PROSITE" id="PS50045">
    <property type="entry name" value="SIGMA54_INTERACT_4"/>
    <property type="match status" value="1"/>
</dbReference>
<keyword evidence="9" id="KW-0010">Activator</keyword>
<comment type="subcellular location">
    <subcellularLocation>
        <location evidence="1">Cytoplasm</location>
    </subcellularLocation>
</comment>
<keyword evidence="5" id="KW-0067">ATP-binding</keyword>
<dbReference type="InterPro" id="IPR002078">
    <property type="entry name" value="Sigma_54_int"/>
</dbReference>
<dbReference type="PANTHER" id="PTHR32071">
    <property type="entry name" value="TRANSCRIPTIONAL REGULATORY PROTEIN"/>
    <property type="match status" value="1"/>
</dbReference>
<dbReference type="InterPro" id="IPR025662">
    <property type="entry name" value="Sigma_54_int_dom_ATP-bd_1"/>
</dbReference>
<dbReference type="InterPro" id="IPR001789">
    <property type="entry name" value="Sig_transdc_resp-reg_receiver"/>
</dbReference>
<evidence type="ECO:0000259" key="12">
    <source>
        <dbReference type="PROSITE" id="PS50045"/>
    </source>
</evidence>
<evidence type="ECO:0000256" key="2">
    <source>
        <dbReference type="ARBA" id="ARBA00022490"/>
    </source>
</evidence>
<dbReference type="FunFam" id="1.10.8.60:FF:000014">
    <property type="entry name" value="DNA-binding transcriptional regulator NtrC"/>
    <property type="match status" value="1"/>
</dbReference>
<keyword evidence="3 11" id="KW-0597">Phosphoprotein</keyword>
<dbReference type="PROSITE" id="PS50110">
    <property type="entry name" value="RESPONSE_REGULATORY"/>
    <property type="match status" value="1"/>
</dbReference>
<dbReference type="PROSITE" id="PS00676">
    <property type="entry name" value="SIGMA54_INTERACT_2"/>
    <property type="match status" value="1"/>
</dbReference>
<dbReference type="GO" id="GO:0000160">
    <property type="term" value="P:phosphorelay signal transduction system"/>
    <property type="evidence" value="ECO:0007669"/>
    <property type="project" value="UniProtKB-KW"/>
</dbReference>
<sequence>MDTILVVDDETNYLTVMEALLGSEGYEVLTAPGGHEALKIASSADLDLVLTDMKMPKMNGIELLGELKRLYPDLPVIMMTAYGTVEKAVAAMKAGAFDYILQPFKNEELLVTIARALEHYRLIQQNRMLLQDLDRKYGAPNIVGESKAMREILALVKRVATSRATVLISGESGTGKELVARAIHQQSPRAGKTFVSVNCAALTETLLESELFGHERGAFTHAVAMRKGRFELADGGTLFLDEVAEMSPALQVKLLRVLQEMEFERVGGNKTIKVDVRVVAATNRELKLEVDAGRFREDLYYRLNVVHLHIPPLRERREDIALLATHFLRKYAQENARGDIHLSPEAMKLLLQYTWPGNGRELENVMERAVILCGQDRITVNDLPRELAGEPTGEPPKLDIDRFVPLQTPLPEALEQIEELMIRRALERSGQVQVRAAELLGITKSLLQYKLKKYHLTV</sequence>
<evidence type="ECO:0000313" key="14">
    <source>
        <dbReference type="EMBL" id="HGF34222.1"/>
    </source>
</evidence>
<dbReference type="GO" id="GO:0005524">
    <property type="term" value="F:ATP binding"/>
    <property type="evidence" value="ECO:0007669"/>
    <property type="project" value="UniProtKB-KW"/>
</dbReference>
<evidence type="ECO:0000259" key="13">
    <source>
        <dbReference type="PROSITE" id="PS50110"/>
    </source>
</evidence>
<feature type="modified residue" description="4-aspartylphosphate" evidence="11">
    <location>
        <position position="52"/>
    </location>
</feature>
<gene>
    <name evidence="14" type="ORF">ENW96_07510</name>
</gene>
<dbReference type="Gene3D" id="1.10.8.60">
    <property type="match status" value="1"/>
</dbReference>
<evidence type="ECO:0000256" key="9">
    <source>
        <dbReference type="ARBA" id="ARBA00023159"/>
    </source>
</evidence>
<dbReference type="SUPFAM" id="SSF52540">
    <property type="entry name" value="P-loop containing nucleoside triphosphate hydrolases"/>
    <property type="match status" value="1"/>
</dbReference>
<keyword evidence="2" id="KW-0963">Cytoplasm</keyword>
<evidence type="ECO:0000256" key="6">
    <source>
        <dbReference type="ARBA" id="ARBA00023012"/>
    </source>
</evidence>
<keyword evidence="10" id="KW-0804">Transcription</keyword>
<dbReference type="FunFam" id="3.40.50.300:FF:000006">
    <property type="entry name" value="DNA-binding transcriptional regulator NtrC"/>
    <property type="match status" value="1"/>
</dbReference>
<dbReference type="InterPro" id="IPR025943">
    <property type="entry name" value="Sigma_54_int_dom_ATP-bd_2"/>
</dbReference>
<dbReference type="GO" id="GO:0005737">
    <property type="term" value="C:cytoplasm"/>
    <property type="evidence" value="ECO:0007669"/>
    <property type="project" value="UniProtKB-SubCell"/>
</dbReference>
<feature type="domain" description="Sigma-54 factor interaction" evidence="12">
    <location>
        <begin position="142"/>
        <end position="371"/>
    </location>
</feature>
<evidence type="ECO:0000256" key="11">
    <source>
        <dbReference type="PROSITE-ProRule" id="PRU00169"/>
    </source>
</evidence>
<dbReference type="InterPro" id="IPR003593">
    <property type="entry name" value="AAA+_ATPase"/>
</dbReference>
<dbReference type="SMART" id="SM00382">
    <property type="entry name" value="AAA"/>
    <property type="match status" value="1"/>
</dbReference>
<dbReference type="SMART" id="SM00448">
    <property type="entry name" value="REC"/>
    <property type="match status" value="1"/>
</dbReference>
<dbReference type="Gene3D" id="1.10.10.60">
    <property type="entry name" value="Homeodomain-like"/>
    <property type="match status" value="1"/>
</dbReference>
<dbReference type="GO" id="GO:0043565">
    <property type="term" value="F:sequence-specific DNA binding"/>
    <property type="evidence" value="ECO:0007669"/>
    <property type="project" value="InterPro"/>
</dbReference>
<dbReference type="SUPFAM" id="SSF52172">
    <property type="entry name" value="CheY-like"/>
    <property type="match status" value="1"/>
</dbReference>
<keyword evidence="4" id="KW-0547">Nucleotide-binding</keyword>
<reference evidence="14" key="1">
    <citation type="journal article" date="2020" name="mSystems">
        <title>Genome- and Community-Level Interaction Insights into Carbon Utilization and Element Cycling Functions of Hydrothermarchaeota in Hydrothermal Sediment.</title>
        <authorList>
            <person name="Zhou Z."/>
            <person name="Liu Y."/>
            <person name="Xu W."/>
            <person name="Pan J."/>
            <person name="Luo Z.H."/>
            <person name="Li M."/>
        </authorList>
    </citation>
    <scope>NUCLEOTIDE SEQUENCE [LARGE SCALE GENOMIC DNA]</scope>
    <source>
        <strain evidence="14">SpSt-897</strain>
    </source>
</reference>
<comment type="caution">
    <text evidence="14">The sequence shown here is derived from an EMBL/GenBank/DDBJ whole genome shotgun (WGS) entry which is preliminary data.</text>
</comment>
<dbReference type="CDD" id="cd00009">
    <property type="entry name" value="AAA"/>
    <property type="match status" value="1"/>
</dbReference>
<dbReference type="Pfam" id="PF00158">
    <property type="entry name" value="Sigma54_activat"/>
    <property type="match status" value="1"/>
</dbReference>
<dbReference type="InterPro" id="IPR058031">
    <property type="entry name" value="AAA_lid_NorR"/>
</dbReference>
<dbReference type="InterPro" id="IPR009057">
    <property type="entry name" value="Homeodomain-like_sf"/>
</dbReference>
<dbReference type="InterPro" id="IPR011006">
    <property type="entry name" value="CheY-like_superfamily"/>
</dbReference>
<evidence type="ECO:0000256" key="5">
    <source>
        <dbReference type="ARBA" id="ARBA00022840"/>
    </source>
</evidence>